<gene>
    <name evidence="4" type="ORF">EDS130_LOCUS10921</name>
</gene>
<dbReference type="InterPro" id="IPR000727">
    <property type="entry name" value="T_SNARE_dom"/>
</dbReference>
<dbReference type="GO" id="GO:0006906">
    <property type="term" value="P:vesicle fusion"/>
    <property type="evidence" value="ECO:0007669"/>
    <property type="project" value="TreeGrafter"/>
</dbReference>
<dbReference type="InterPro" id="IPR006011">
    <property type="entry name" value="Syntaxin_N"/>
</dbReference>
<dbReference type="GO" id="GO:0006886">
    <property type="term" value="P:intracellular protein transport"/>
    <property type="evidence" value="ECO:0007669"/>
    <property type="project" value="TreeGrafter"/>
</dbReference>
<evidence type="ECO:0000259" key="3">
    <source>
        <dbReference type="PROSITE" id="PS50192"/>
    </source>
</evidence>
<dbReference type="SMART" id="SM00397">
    <property type="entry name" value="t_SNARE"/>
    <property type="match status" value="1"/>
</dbReference>
<dbReference type="GO" id="GO:0048278">
    <property type="term" value="P:vesicle docking"/>
    <property type="evidence" value="ECO:0007669"/>
    <property type="project" value="TreeGrafter"/>
</dbReference>
<dbReference type="GO" id="GO:0005484">
    <property type="term" value="F:SNAP receptor activity"/>
    <property type="evidence" value="ECO:0007669"/>
    <property type="project" value="TreeGrafter"/>
</dbReference>
<keyword evidence="2" id="KW-1133">Transmembrane helix</keyword>
<dbReference type="GO" id="GO:0000149">
    <property type="term" value="F:SNARE binding"/>
    <property type="evidence" value="ECO:0007669"/>
    <property type="project" value="TreeGrafter"/>
</dbReference>
<evidence type="ECO:0000256" key="1">
    <source>
        <dbReference type="ARBA" id="ARBA00009063"/>
    </source>
</evidence>
<proteinExistence type="inferred from homology"/>
<dbReference type="SUPFAM" id="SSF47661">
    <property type="entry name" value="t-snare proteins"/>
    <property type="match status" value="1"/>
</dbReference>
<reference evidence="4" key="1">
    <citation type="submission" date="2021-02" db="EMBL/GenBank/DDBJ databases">
        <authorList>
            <person name="Nowell W R."/>
        </authorList>
    </citation>
    <scope>NUCLEOTIDE SEQUENCE</scope>
</reference>
<accession>A0A814B3Z4</accession>
<dbReference type="InterPro" id="IPR045242">
    <property type="entry name" value="Syntaxin"/>
</dbReference>
<dbReference type="AlphaFoldDB" id="A0A814B3Z4"/>
<dbReference type="Gene3D" id="1.20.5.110">
    <property type="match status" value="1"/>
</dbReference>
<dbReference type="Pfam" id="PF05739">
    <property type="entry name" value="SNARE"/>
    <property type="match status" value="1"/>
</dbReference>
<dbReference type="GO" id="GO:0031201">
    <property type="term" value="C:SNARE complex"/>
    <property type="evidence" value="ECO:0007669"/>
    <property type="project" value="TreeGrafter"/>
</dbReference>
<evidence type="ECO:0000313" key="4">
    <source>
        <dbReference type="EMBL" id="CAF0924026.1"/>
    </source>
</evidence>
<name>A0A814B3Z4_ADIRI</name>
<sequence length="259" mass="29714">MAAYQTTYTHFHELIDTWTRHAQSIETQVKNLSEKARVLGTASDTVEVRQRLDEDEQRLHALATKTKSILKELADEMTKRKKDLQRNDLEMINKVKSAMNSALKHYGDVVTDVSKRRQQVPNPNQDTLIDFGNNALTEEDVRQRLQLQRQMQMNNDLLIRQNEEQFAIEEQVQTVQTDIIEINHIMRDIGAIVSEQSPIIANVEQTIIAANDHIIAGNDRLTSAAKYQKKYRKKLCCLLAVFLVIAILVVVIVLIKLKT</sequence>
<dbReference type="EMBL" id="CAJNOJ010000039">
    <property type="protein sequence ID" value="CAF0924026.1"/>
    <property type="molecule type" value="Genomic_DNA"/>
</dbReference>
<dbReference type="Gene3D" id="1.20.58.70">
    <property type="match status" value="1"/>
</dbReference>
<dbReference type="OrthoDB" id="75754at2759"/>
<evidence type="ECO:0000313" key="5">
    <source>
        <dbReference type="Proteomes" id="UP000663852"/>
    </source>
</evidence>
<dbReference type="PANTHER" id="PTHR19957">
    <property type="entry name" value="SYNTAXIN"/>
    <property type="match status" value="1"/>
</dbReference>
<protein>
    <recommendedName>
        <fullName evidence="3">t-SNARE coiled-coil homology domain-containing protein</fullName>
    </recommendedName>
</protein>
<keyword evidence="2" id="KW-0472">Membrane</keyword>
<dbReference type="InterPro" id="IPR010989">
    <property type="entry name" value="SNARE"/>
</dbReference>
<comment type="similarity">
    <text evidence="1">Belongs to the syntaxin family.</text>
</comment>
<dbReference type="PROSITE" id="PS50192">
    <property type="entry name" value="T_SNARE"/>
    <property type="match status" value="1"/>
</dbReference>
<comment type="caution">
    <text evidence="4">The sequence shown here is derived from an EMBL/GenBank/DDBJ whole genome shotgun (WGS) entry which is preliminary data.</text>
</comment>
<dbReference type="Pfam" id="PF14523">
    <property type="entry name" value="Syntaxin_2"/>
    <property type="match status" value="1"/>
</dbReference>
<feature type="transmembrane region" description="Helical" evidence="2">
    <location>
        <begin position="235"/>
        <end position="255"/>
    </location>
</feature>
<organism evidence="4 5">
    <name type="scientific">Adineta ricciae</name>
    <name type="common">Rotifer</name>
    <dbReference type="NCBI Taxonomy" id="249248"/>
    <lineage>
        <taxon>Eukaryota</taxon>
        <taxon>Metazoa</taxon>
        <taxon>Spiralia</taxon>
        <taxon>Gnathifera</taxon>
        <taxon>Rotifera</taxon>
        <taxon>Eurotatoria</taxon>
        <taxon>Bdelloidea</taxon>
        <taxon>Adinetida</taxon>
        <taxon>Adinetidae</taxon>
        <taxon>Adineta</taxon>
    </lineage>
</organism>
<dbReference type="Proteomes" id="UP000663852">
    <property type="component" value="Unassembled WGS sequence"/>
</dbReference>
<dbReference type="GO" id="GO:0012505">
    <property type="term" value="C:endomembrane system"/>
    <property type="evidence" value="ECO:0007669"/>
    <property type="project" value="TreeGrafter"/>
</dbReference>
<keyword evidence="2" id="KW-0812">Transmembrane</keyword>
<feature type="domain" description="T-SNARE coiled-coil homology" evidence="3">
    <location>
        <begin position="170"/>
        <end position="224"/>
    </location>
</feature>
<evidence type="ECO:0000256" key="2">
    <source>
        <dbReference type="SAM" id="Phobius"/>
    </source>
</evidence>